<dbReference type="AlphaFoldDB" id="A0A345CQV3"/>
<name>A0A345CQV3_9GAMM</name>
<dbReference type="Proteomes" id="UP000264980">
    <property type="component" value="Chromosome"/>
</dbReference>
<dbReference type="InterPro" id="IPR010595">
    <property type="entry name" value="DUF1161"/>
</dbReference>
<feature type="region of interest" description="Disordered" evidence="1">
    <location>
        <begin position="75"/>
        <end position="104"/>
    </location>
</feature>
<feature type="signal peptide" evidence="2">
    <location>
        <begin position="1"/>
        <end position="27"/>
    </location>
</feature>
<feature type="compositionally biased region" description="Polar residues" evidence="1">
    <location>
        <begin position="88"/>
        <end position="104"/>
    </location>
</feature>
<evidence type="ECO:0000313" key="4">
    <source>
        <dbReference type="Proteomes" id="UP000264980"/>
    </source>
</evidence>
<reference evidence="3 4" key="1">
    <citation type="submission" date="2016-01" db="EMBL/GenBank/DDBJ databases">
        <authorList>
            <person name="Oliw E.H."/>
        </authorList>
    </citation>
    <scope>NUCLEOTIDE SEQUENCE [LARGE SCALE GENOMIC DNA]</scope>
    <source>
        <strain evidence="3 4">MDcuke</strain>
    </source>
</reference>
<accession>A0A345CQV3</accession>
<dbReference type="RefSeq" id="WP_152664157.1">
    <property type="nucleotide sequence ID" value="NZ_CP013970.1"/>
</dbReference>
<gene>
    <name evidence="3" type="ORF">AV903_06520</name>
</gene>
<proteinExistence type="predicted"/>
<feature type="chain" id="PRO_5016856442" evidence="2">
    <location>
        <begin position="28"/>
        <end position="104"/>
    </location>
</feature>
<sequence length="104" mass="11091">MQKEKIMKNIMWTLGALIIAAPLMVQASCESVKADINQKIINNGVPLGSFSLEIVPNDQADRASGQVVGHCDSDTQKIVYKRNDGESDTTSPARAGSSQDAPSS</sequence>
<feature type="compositionally biased region" description="Basic and acidic residues" evidence="1">
    <location>
        <begin position="75"/>
        <end position="85"/>
    </location>
</feature>
<evidence type="ECO:0000256" key="2">
    <source>
        <dbReference type="SAM" id="SignalP"/>
    </source>
</evidence>
<dbReference type="EMBL" id="CP013970">
    <property type="protein sequence ID" value="AXF75820.1"/>
    <property type="molecule type" value="Genomic_DNA"/>
</dbReference>
<organism evidence="3 4">
    <name type="scientific">Erwinia tracheiphila</name>
    <dbReference type="NCBI Taxonomy" id="65700"/>
    <lineage>
        <taxon>Bacteria</taxon>
        <taxon>Pseudomonadati</taxon>
        <taxon>Pseudomonadota</taxon>
        <taxon>Gammaproteobacteria</taxon>
        <taxon>Enterobacterales</taxon>
        <taxon>Erwiniaceae</taxon>
        <taxon>Erwinia</taxon>
    </lineage>
</organism>
<evidence type="ECO:0000313" key="3">
    <source>
        <dbReference type="EMBL" id="AXF75820.1"/>
    </source>
</evidence>
<dbReference type="Pfam" id="PF06649">
    <property type="entry name" value="DUF1161"/>
    <property type="match status" value="1"/>
</dbReference>
<evidence type="ECO:0000256" key="1">
    <source>
        <dbReference type="SAM" id="MobiDB-lite"/>
    </source>
</evidence>
<protein>
    <submittedName>
        <fullName evidence="3">DUF1161 domain-containing protein</fullName>
    </submittedName>
</protein>
<keyword evidence="2" id="KW-0732">Signal</keyword>